<dbReference type="AlphaFoldDB" id="A0A1H9S3M4"/>
<evidence type="ECO:0000256" key="1">
    <source>
        <dbReference type="SAM" id="Phobius"/>
    </source>
</evidence>
<protein>
    <submittedName>
        <fullName evidence="2">Uncharacterized protein</fullName>
    </submittedName>
</protein>
<dbReference type="RefSeq" id="WP_074755987.1">
    <property type="nucleotide sequence ID" value="NZ_FOGJ01000011.1"/>
</dbReference>
<dbReference type="EMBL" id="FOGJ01000011">
    <property type="protein sequence ID" value="SER78953.1"/>
    <property type="molecule type" value="Genomic_DNA"/>
</dbReference>
<keyword evidence="1" id="KW-0472">Membrane</keyword>
<evidence type="ECO:0000313" key="3">
    <source>
        <dbReference type="Proteomes" id="UP000182584"/>
    </source>
</evidence>
<evidence type="ECO:0000313" key="2">
    <source>
        <dbReference type="EMBL" id="SER78953.1"/>
    </source>
</evidence>
<sequence length="103" mass="11147">MTRINSSKASRIFAGMIAVLMILGVLFFSFYISSELEHNCTGGDCPICASIQQCENVLHKIGGGIALAVSIILPVFLICVLIYISGNDLLQATPVSRKIRMND</sequence>
<dbReference type="eggNOG" id="ENOG5033B07">
    <property type="taxonomic scope" value="Bacteria"/>
</dbReference>
<dbReference type="OrthoDB" id="1863318at2"/>
<proteinExistence type="predicted"/>
<keyword evidence="1" id="KW-1133">Transmembrane helix</keyword>
<feature type="transmembrane region" description="Helical" evidence="1">
    <location>
        <begin position="12"/>
        <end position="32"/>
    </location>
</feature>
<accession>A0A1H9S3M4</accession>
<organism evidence="2 3">
    <name type="scientific">Butyrivibrio fibrisolvens</name>
    <dbReference type="NCBI Taxonomy" id="831"/>
    <lineage>
        <taxon>Bacteria</taxon>
        <taxon>Bacillati</taxon>
        <taxon>Bacillota</taxon>
        <taxon>Clostridia</taxon>
        <taxon>Lachnospirales</taxon>
        <taxon>Lachnospiraceae</taxon>
        <taxon>Butyrivibrio</taxon>
    </lineage>
</organism>
<reference evidence="2 3" key="1">
    <citation type="submission" date="2016-10" db="EMBL/GenBank/DDBJ databases">
        <authorList>
            <person name="de Groot N.N."/>
        </authorList>
    </citation>
    <scope>NUCLEOTIDE SEQUENCE [LARGE SCALE GENOMIC DNA]</scope>
    <source>
        <strain evidence="2 3">AR40</strain>
    </source>
</reference>
<feature type="transmembrane region" description="Helical" evidence="1">
    <location>
        <begin position="65"/>
        <end position="84"/>
    </location>
</feature>
<gene>
    <name evidence="2" type="ORF">SAMN04487884_11143</name>
</gene>
<dbReference type="Proteomes" id="UP000182584">
    <property type="component" value="Unassembled WGS sequence"/>
</dbReference>
<keyword evidence="1" id="KW-0812">Transmembrane</keyword>
<name>A0A1H9S3M4_BUTFI</name>